<sequence length="41" mass="4988">MDTVGWSRLRREYGAMDSLARLFWDRSIKTRLAHWVFAMTR</sequence>
<protein>
    <submittedName>
        <fullName evidence="1">Uncharacterized protein</fullName>
    </submittedName>
</protein>
<reference evidence="2" key="1">
    <citation type="submission" date="2016-10" db="EMBL/GenBank/DDBJ databases">
        <authorList>
            <person name="Varghese N."/>
            <person name="Submissions S."/>
        </authorList>
    </citation>
    <scope>NUCLEOTIDE SEQUENCE [LARGE SCALE GENOMIC DNA]</scope>
    <source>
        <strain evidence="2">DSM 44654</strain>
    </source>
</reference>
<name>A0A1H5RD70_9PSEU</name>
<dbReference type="EMBL" id="FNUJ01000010">
    <property type="protein sequence ID" value="SEF36310.1"/>
    <property type="molecule type" value="Genomic_DNA"/>
</dbReference>
<dbReference type="AlphaFoldDB" id="A0A1H5RD70"/>
<accession>A0A1H5RD70</accession>
<evidence type="ECO:0000313" key="2">
    <source>
        <dbReference type="Proteomes" id="UP000198878"/>
    </source>
</evidence>
<evidence type="ECO:0000313" key="1">
    <source>
        <dbReference type="EMBL" id="SEF36310.1"/>
    </source>
</evidence>
<dbReference type="Proteomes" id="UP000198878">
    <property type="component" value="Unassembled WGS sequence"/>
</dbReference>
<proteinExistence type="predicted"/>
<keyword evidence="2" id="KW-1185">Reference proteome</keyword>
<organism evidence="1 2">
    <name type="scientific">Amycolatopsis pretoriensis</name>
    <dbReference type="NCBI Taxonomy" id="218821"/>
    <lineage>
        <taxon>Bacteria</taxon>
        <taxon>Bacillati</taxon>
        <taxon>Actinomycetota</taxon>
        <taxon>Actinomycetes</taxon>
        <taxon>Pseudonocardiales</taxon>
        <taxon>Pseudonocardiaceae</taxon>
        <taxon>Amycolatopsis</taxon>
    </lineage>
</organism>
<gene>
    <name evidence="1" type="ORF">SAMN05421837_11059</name>
</gene>